<name>A0A3B0RQS5_9ZZZZ</name>
<evidence type="ECO:0000256" key="1">
    <source>
        <dbReference type="SAM" id="Phobius"/>
    </source>
</evidence>
<dbReference type="AlphaFoldDB" id="A0A3B0RQS5"/>
<reference evidence="2" key="1">
    <citation type="submission" date="2018-06" db="EMBL/GenBank/DDBJ databases">
        <authorList>
            <person name="Zhirakovskaya E."/>
        </authorList>
    </citation>
    <scope>NUCLEOTIDE SEQUENCE</scope>
</reference>
<dbReference type="InterPro" id="IPR011852">
    <property type="entry name" value="TRAP_TAXI"/>
</dbReference>
<dbReference type="Pfam" id="PF16868">
    <property type="entry name" value="NMT1_3"/>
    <property type="match status" value="1"/>
</dbReference>
<gene>
    <name evidence="2" type="ORF">MNBD_ALPHA08-4</name>
</gene>
<dbReference type="NCBIfam" id="TIGR02122">
    <property type="entry name" value="TRAP_TAXI"/>
    <property type="match status" value="1"/>
</dbReference>
<organism evidence="2">
    <name type="scientific">hydrothermal vent metagenome</name>
    <dbReference type="NCBI Taxonomy" id="652676"/>
    <lineage>
        <taxon>unclassified sequences</taxon>
        <taxon>metagenomes</taxon>
        <taxon>ecological metagenomes</taxon>
    </lineage>
</organism>
<evidence type="ECO:0000313" key="2">
    <source>
        <dbReference type="EMBL" id="VAV94199.1"/>
    </source>
</evidence>
<dbReference type="Gene3D" id="3.40.190.10">
    <property type="entry name" value="Periplasmic binding protein-like II"/>
    <property type="match status" value="2"/>
</dbReference>
<dbReference type="PANTHER" id="PTHR42941">
    <property type="entry name" value="SLL1037 PROTEIN"/>
    <property type="match status" value="1"/>
</dbReference>
<protein>
    <recommendedName>
        <fullName evidence="3">TRAP transporter solute receptor, TAXI family</fullName>
    </recommendedName>
</protein>
<accession>A0A3B0RQS5</accession>
<keyword evidence="1" id="KW-0812">Transmembrane</keyword>
<feature type="transmembrane region" description="Helical" evidence="1">
    <location>
        <begin position="14"/>
        <end position="36"/>
    </location>
</feature>
<keyword evidence="1" id="KW-1133">Transmembrane helix</keyword>
<keyword evidence="1" id="KW-0472">Membrane</keyword>
<proteinExistence type="predicted"/>
<dbReference type="EMBL" id="UOEC01000116">
    <property type="protein sequence ID" value="VAV94199.1"/>
    <property type="molecule type" value="Genomic_DNA"/>
</dbReference>
<dbReference type="SUPFAM" id="SSF53850">
    <property type="entry name" value="Periplasmic binding protein-like II"/>
    <property type="match status" value="1"/>
</dbReference>
<dbReference type="PANTHER" id="PTHR42941:SF1">
    <property type="entry name" value="SLL1037 PROTEIN"/>
    <property type="match status" value="1"/>
</dbReference>
<sequence>MAKKQQKDTVNKRAMLGALIPFAISIAVLGALYYNFFVKDAGPQQVRFATGVSGSATQELIEAIGNQLQSNSENVVVSFVSTSGTDENIRLLEKGDVDVAAIPSDAITRPNFSLIASLYPDTYHFIVHADSNINSLHDLPGKRIAVPLESSSAYRSFWYLIGQYGVSPESVLAKPMTTAMAFEAIRTRKVDAVFYMRPPANRRTRWIAEAARVKILPIDQAAAMALRRDALTPVTIPKGLYGGQPPIPAQATPSVAANRILITRSDFPEDIIRDLTAVMFENRRDLVINSRLASFIRKPHTETGTILPVHPGALSFYDRDQPTFLQENAEPIGVLFSIFAVMVSGSMWLKRRWEEGQKGRIDVYNLELVQITEAARASNSINDLSTQKEKLFDMLSNVVRDLDEDKIDGEGFHFFAFTWEATFSVISAKENELGLTNPVPAKAVVALKKIKSRSA</sequence>
<evidence type="ECO:0008006" key="3">
    <source>
        <dbReference type="Google" id="ProtNLM"/>
    </source>
</evidence>